<dbReference type="PANTHER" id="PTHR46140">
    <property type="entry name" value="VACUOLAR TRANSPORTER CHAPERONE 1-RELATED"/>
    <property type="match status" value="1"/>
</dbReference>
<evidence type="ECO:0000256" key="7">
    <source>
        <dbReference type="SAM" id="Phobius"/>
    </source>
</evidence>
<dbReference type="CDD" id="cd14474">
    <property type="entry name" value="SPX_YDR089W"/>
    <property type="match status" value="1"/>
</dbReference>
<evidence type="ECO:0000256" key="2">
    <source>
        <dbReference type="ARBA" id="ARBA00022554"/>
    </source>
</evidence>
<feature type="region of interest" description="Disordered" evidence="6">
    <location>
        <begin position="197"/>
        <end position="234"/>
    </location>
</feature>
<feature type="transmembrane region" description="Helical" evidence="7">
    <location>
        <begin position="370"/>
        <end position="393"/>
    </location>
</feature>
<keyword evidence="5 7" id="KW-0472">Membrane</keyword>
<dbReference type="AlphaFoldDB" id="A0A8H4JQH4"/>
<dbReference type="GO" id="GO:0006799">
    <property type="term" value="P:polyphosphate biosynthetic process"/>
    <property type="evidence" value="ECO:0007669"/>
    <property type="project" value="UniProtKB-ARBA"/>
</dbReference>
<proteinExistence type="predicted"/>
<sequence length="463" mass="51901">MKFGEHLERESVPEWSLHNLDYNSIKHEIKMHTTRDQATAMAIPGQKDEALSRFEDTLYMELGRQHERLQLFVSSKADEISRRLEYLVKNINRWASKNQDQLGDDSVIKHHRRFTKYERELVRCGGDIQSLERFVKAQTIAFRKITKKYKKWTGSATLGARLYENILSDPKSFTRRDFSSLQQQYDDITCTLNAAAPALSEPSSPESPAHSSRRQSLSGSLNSTNRHSAKRTQATFECLPPPLMEEPIKYWNEYDDGSECAGDDDGYAIYINPDDSASFPGFDYLQGVFTGPLKKAKGWFKHAKPGERQSLLGANRSPCHYSSTTFNSSESDEEGGYASSDGFPTTGYATHYALPSLNQQQAHLYREKTLFWGTVSSFAVSFLLLLVAGTLIATGRHRLRAEVDAGVTLGVVASLFTACSALGMTLYRHDKLSLPHLLAVWTTFVASCILNGMLLILVVGNSP</sequence>
<evidence type="ECO:0000256" key="6">
    <source>
        <dbReference type="SAM" id="MobiDB-lite"/>
    </source>
</evidence>
<protein>
    <recommendedName>
        <fullName evidence="8">SPX domain-containing protein</fullName>
    </recommendedName>
</protein>
<keyword evidence="4 7" id="KW-1133">Transmembrane helix</keyword>
<organism evidence="9 10">
    <name type="scientific">Fusarium austroafricanum</name>
    <dbReference type="NCBI Taxonomy" id="2364996"/>
    <lineage>
        <taxon>Eukaryota</taxon>
        <taxon>Fungi</taxon>
        <taxon>Dikarya</taxon>
        <taxon>Ascomycota</taxon>
        <taxon>Pezizomycotina</taxon>
        <taxon>Sordariomycetes</taxon>
        <taxon>Hypocreomycetidae</taxon>
        <taxon>Hypocreales</taxon>
        <taxon>Nectriaceae</taxon>
        <taxon>Fusarium</taxon>
        <taxon>Fusarium concolor species complex</taxon>
    </lineage>
</organism>
<feature type="compositionally biased region" description="Polar residues" evidence="6">
    <location>
        <begin position="214"/>
        <end position="234"/>
    </location>
</feature>
<evidence type="ECO:0000256" key="3">
    <source>
        <dbReference type="ARBA" id="ARBA00022692"/>
    </source>
</evidence>
<dbReference type="GO" id="GO:0005774">
    <property type="term" value="C:vacuolar membrane"/>
    <property type="evidence" value="ECO:0007669"/>
    <property type="project" value="UniProtKB-SubCell"/>
</dbReference>
<evidence type="ECO:0000256" key="4">
    <source>
        <dbReference type="ARBA" id="ARBA00022989"/>
    </source>
</evidence>
<evidence type="ECO:0000256" key="1">
    <source>
        <dbReference type="ARBA" id="ARBA00004128"/>
    </source>
</evidence>
<dbReference type="InterPro" id="IPR004331">
    <property type="entry name" value="SPX_dom"/>
</dbReference>
<feature type="transmembrane region" description="Helical" evidence="7">
    <location>
        <begin position="405"/>
        <end position="426"/>
    </location>
</feature>
<dbReference type="InterPro" id="IPR051572">
    <property type="entry name" value="VTC_Complex_Subunit"/>
</dbReference>
<keyword evidence="10" id="KW-1185">Reference proteome</keyword>
<dbReference type="PANTHER" id="PTHR46140:SF1">
    <property type="entry name" value="VACUOLAR TRANSPORTER CHAPERONE COMPLEX SUBUNIT 4-RELATED"/>
    <property type="match status" value="1"/>
</dbReference>
<reference evidence="9" key="1">
    <citation type="submission" date="2020-01" db="EMBL/GenBank/DDBJ databases">
        <title>Identification and distribution of gene clusters putatively required for synthesis of sphingolipid metabolism inhibitors in phylogenetically diverse species of the filamentous fungus Fusarium.</title>
        <authorList>
            <person name="Kim H.-S."/>
            <person name="Busman M."/>
            <person name="Brown D.W."/>
            <person name="Divon H."/>
            <person name="Uhlig S."/>
            <person name="Proctor R.H."/>
        </authorList>
    </citation>
    <scope>NUCLEOTIDE SEQUENCE</scope>
    <source>
        <strain evidence="9">NRRL 53441</strain>
    </source>
</reference>
<dbReference type="OrthoDB" id="5588846at2759"/>
<feature type="domain" description="SPX" evidence="8">
    <location>
        <begin position="1"/>
        <end position="163"/>
    </location>
</feature>
<dbReference type="EMBL" id="JAADJG010000801">
    <property type="protein sequence ID" value="KAF4436490.1"/>
    <property type="molecule type" value="Genomic_DNA"/>
</dbReference>
<comment type="subcellular location">
    <subcellularLocation>
        <location evidence="1">Vacuole membrane</location>
        <topology evidence="1">Multi-pass membrane protein</topology>
    </subcellularLocation>
</comment>
<evidence type="ECO:0000313" key="9">
    <source>
        <dbReference type="EMBL" id="KAF4436490.1"/>
    </source>
</evidence>
<evidence type="ECO:0000259" key="8">
    <source>
        <dbReference type="PROSITE" id="PS51382"/>
    </source>
</evidence>
<feature type="transmembrane region" description="Helical" evidence="7">
    <location>
        <begin position="438"/>
        <end position="459"/>
    </location>
</feature>
<feature type="compositionally biased region" description="Low complexity" evidence="6">
    <location>
        <begin position="197"/>
        <end position="210"/>
    </location>
</feature>
<accession>A0A8H4JQH4</accession>
<keyword evidence="3 7" id="KW-0812">Transmembrane</keyword>
<comment type="caution">
    <text evidence="9">The sequence shown here is derived from an EMBL/GenBank/DDBJ whole genome shotgun (WGS) entry which is preliminary data.</text>
</comment>
<evidence type="ECO:0000256" key="5">
    <source>
        <dbReference type="ARBA" id="ARBA00023136"/>
    </source>
</evidence>
<keyword evidence="2" id="KW-0926">Vacuole</keyword>
<gene>
    <name evidence="9" type="ORF">F53441_13242</name>
</gene>
<dbReference type="Proteomes" id="UP000605986">
    <property type="component" value="Unassembled WGS sequence"/>
</dbReference>
<name>A0A8H4JQH4_9HYPO</name>
<dbReference type="PROSITE" id="PS51382">
    <property type="entry name" value="SPX"/>
    <property type="match status" value="1"/>
</dbReference>
<evidence type="ECO:0000313" key="10">
    <source>
        <dbReference type="Proteomes" id="UP000605986"/>
    </source>
</evidence>